<name>A0ABW5SC97_9FLAO</name>
<evidence type="ECO:0000313" key="4">
    <source>
        <dbReference type="EMBL" id="MFD2697450.1"/>
    </source>
</evidence>
<feature type="domain" description="CzcB-like barrel-sandwich hybrid" evidence="3">
    <location>
        <begin position="79"/>
        <end position="224"/>
    </location>
</feature>
<dbReference type="InterPro" id="IPR006143">
    <property type="entry name" value="RND_pump_MFP"/>
</dbReference>
<dbReference type="EMBL" id="JBHULZ010000023">
    <property type="protein sequence ID" value="MFD2697450.1"/>
    <property type="molecule type" value="Genomic_DNA"/>
</dbReference>
<proteinExistence type="inferred from homology"/>
<dbReference type="RefSeq" id="WP_379045320.1">
    <property type="nucleotide sequence ID" value="NZ_JBHULZ010000023.1"/>
</dbReference>
<dbReference type="Gene3D" id="2.40.30.170">
    <property type="match status" value="1"/>
</dbReference>
<dbReference type="SUPFAM" id="SSF111369">
    <property type="entry name" value="HlyD-like secretion proteins"/>
    <property type="match status" value="1"/>
</dbReference>
<dbReference type="PANTHER" id="PTHR30097">
    <property type="entry name" value="CATION EFFLUX SYSTEM PROTEIN CUSB"/>
    <property type="match status" value="1"/>
</dbReference>
<evidence type="ECO:0000256" key="1">
    <source>
        <dbReference type="ARBA" id="ARBA00009477"/>
    </source>
</evidence>
<dbReference type="PROSITE" id="PS51257">
    <property type="entry name" value="PROKAR_LIPOPROTEIN"/>
    <property type="match status" value="1"/>
</dbReference>
<comment type="similarity">
    <text evidence="1">Belongs to the membrane fusion protein (MFP) (TC 8.A.1) family.</text>
</comment>
<comment type="caution">
    <text evidence="4">The sequence shown here is derived from an EMBL/GenBank/DDBJ whole genome shotgun (WGS) entry which is preliminary data.</text>
</comment>
<evidence type="ECO:0000313" key="5">
    <source>
        <dbReference type="Proteomes" id="UP001597357"/>
    </source>
</evidence>
<gene>
    <name evidence="4" type="ORF">ACFSQ0_05565</name>
</gene>
<organism evidence="4 5">
    <name type="scientific">Mesonia sediminis</name>
    <dbReference type="NCBI Taxonomy" id="1703946"/>
    <lineage>
        <taxon>Bacteria</taxon>
        <taxon>Pseudomonadati</taxon>
        <taxon>Bacteroidota</taxon>
        <taxon>Flavobacteriia</taxon>
        <taxon>Flavobacteriales</taxon>
        <taxon>Flavobacteriaceae</taxon>
        <taxon>Mesonia</taxon>
    </lineage>
</organism>
<accession>A0ABW5SC97</accession>
<dbReference type="Gene3D" id="2.40.50.100">
    <property type="match status" value="1"/>
</dbReference>
<dbReference type="Gene3D" id="1.10.287.470">
    <property type="entry name" value="Helix hairpin bin"/>
    <property type="match status" value="1"/>
</dbReference>
<protein>
    <submittedName>
        <fullName evidence="4">Efflux RND transporter periplasmic adaptor subunit</fullName>
    </submittedName>
</protein>
<evidence type="ECO:0000256" key="2">
    <source>
        <dbReference type="ARBA" id="ARBA00022448"/>
    </source>
</evidence>
<evidence type="ECO:0000259" key="3">
    <source>
        <dbReference type="Pfam" id="PF25973"/>
    </source>
</evidence>
<dbReference type="Proteomes" id="UP001597357">
    <property type="component" value="Unassembled WGS sequence"/>
</dbReference>
<dbReference type="PANTHER" id="PTHR30097:SF4">
    <property type="entry name" value="SLR6042 PROTEIN"/>
    <property type="match status" value="1"/>
</dbReference>
<dbReference type="NCBIfam" id="TIGR01730">
    <property type="entry name" value="RND_mfp"/>
    <property type="match status" value="1"/>
</dbReference>
<keyword evidence="2" id="KW-0813">Transport</keyword>
<dbReference type="Pfam" id="PF25973">
    <property type="entry name" value="BSH_CzcB"/>
    <property type="match status" value="1"/>
</dbReference>
<keyword evidence="5" id="KW-1185">Reference proteome</keyword>
<sequence>MKYILLSLLLFSFTACQKQDKANQEKNVIATDAEHHDDIFLSKKQAEVLNLKLERLQKRNMGQTISVNGTLEVPPQNEASVNSAIGANVQNILVIEGQQVKANEIIAYLQHPDIIELQTTYLKNYNDLIYLKKEYERQKKLYEAGVGSGMNFQKAEADFRAKNGLIKGLIEKLRLLNISVNNLKNGTVQNKVAIKSPINGFIQKVKVKTGQFVAPQTTLFTVIDDHHVHADFLVYEDQAHLVEENQKIKFKIGSSEKEFEAVIFATSKSLEKEANAIHVHAEIKEGDFKFIPGMYLEGRIYLEETMQWAFPNEAIVQEGTKTYVFAVNPNKENYSFEPISVIPQTNDGSHTAVKFLDEQPEQALYAMNNAYYILAESKKGEADHSH</sequence>
<reference evidence="5" key="1">
    <citation type="journal article" date="2019" name="Int. J. Syst. Evol. Microbiol.">
        <title>The Global Catalogue of Microorganisms (GCM) 10K type strain sequencing project: providing services to taxonomists for standard genome sequencing and annotation.</title>
        <authorList>
            <consortium name="The Broad Institute Genomics Platform"/>
            <consortium name="The Broad Institute Genome Sequencing Center for Infectious Disease"/>
            <person name="Wu L."/>
            <person name="Ma J."/>
        </authorList>
    </citation>
    <scope>NUCLEOTIDE SEQUENCE [LARGE SCALE GENOMIC DNA]</scope>
    <source>
        <strain evidence="5">KCTC 42255</strain>
    </source>
</reference>
<dbReference type="InterPro" id="IPR058647">
    <property type="entry name" value="BSH_CzcB-like"/>
</dbReference>
<dbReference type="InterPro" id="IPR051909">
    <property type="entry name" value="MFP_Cation_Efflux"/>
</dbReference>